<dbReference type="InterPro" id="IPR025660">
    <property type="entry name" value="Pept_his_AS"/>
</dbReference>
<reference evidence="10" key="1">
    <citation type="submission" date="2021-02" db="EMBL/GenBank/DDBJ databases">
        <authorList>
            <person name="Nowell W R."/>
        </authorList>
    </citation>
    <scope>NUCLEOTIDE SEQUENCE</scope>
    <source>
        <strain evidence="10">Ploen Becks lab</strain>
    </source>
</reference>
<comment type="caution">
    <text evidence="10">The sequence shown here is derived from an EMBL/GenBank/DDBJ whole genome shotgun (WGS) entry which is preliminary data.</text>
</comment>
<feature type="domain" description="Cathepsin propeptide inhibitor" evidence="9">
    <location>
        <begin position="25"/>
        <end position="85"/>
    </location>
</feature>
<dbReference type="SMART" id="SM00848">
    <property type="entry name" value="Inhibitor_I29"/>
    <property type="match status" value="1"/>
</dbReference>
<keyword evidence="2" id="KW-0645">Protease</keyword>
<accession>A0A813N3I0</accession>
<feature type="chain" id="PRO_5032602205" description="Cathepsin L" evidence="7">
    <location>
        <begin position="18"/>
        <end position="330"/>
    </location>
</feature>
<dbReference type="GO" id="GO:0006508">
    <property type="term" value="P:proteolysis"/>
    <property type="evidence" value="ECO:0007669"/>
    <property type="project" value="UniProtKB-KW"/>
</dbReference>
<evidence type="ECO:0000256" key="6">
    <source>
        <dbReference type="ARBA" id="ARBA00023157"/>
    </source>
</evidence>
<dbReference type="Proteomes" id="UP000663879">
    <property type="component" value="Unassembled WGS sequence"/>
</dbReference>
<protein>
    <recommendedName>
        <fullName evidence="12">Cathepsin L</fullName>
    </recommendedName>
</protein>
<dbReference type="OrthoDB" id="10253408at2759"/>
<sequence>MKFSIILLALAFCCVSAQIELKEKWEDFKRAHKKYYLSNVEEVRRYTIWKSNSDYISRHNQEADNGVHSFWLKMNQFGDMTTSEFVSVYNGFNQTLSQSRSSGRVFEYDHNLQVPDSVDWRDQGYVTPVKDQGQCGSCWAFSSTGALEGQHFRATGKLVSLSEQNLVDCSAKFGNHGCNGGLMDQAFRYIKENKGIDTEESYPYEARDNKCRFKPENVGATDSGFVDIKSKDEKALQQAVGTVGPVSVAIDAGHTSFQFYSKGVYHEPMCSSTRLDHGVLAVGYGTEDNKDYWLVKNSWSAAWGDKGYIKMERNKRNACGIATSASYPTV</sequence>
<feature type="signal peptide" evidence="7">
    <location>
        <begin position="1"/>
        <end position="17"/>
    </location>
</feature>
<evidence type="ECO:0000256" key="3">
    <source>
        <dbReference type="ARBA" id="ARBA00022801"/>
    </source>
</evidence>
<keyword evidence="11" id="KW-1185">Reference proteome</keyword>
<dbReference type="EMBL" id="CAJNOC010000255">
    <property type="protein sequence ID" value="CAF0734163.1"/>
    <property type="molecule type" value="Genomic_DNA"/>
</dbReference>
<organism evidence="10 11">
    <name type="scientific">Brachionus calyciflorus</name>
    <dbReference type="NCBI Taxonomy" id="104777"/>
    <lineage>
        <taxon>Eukaryota</taxon>
        <taxon>Metazoa</taxon>
        <taxon>Spiralia</taxon>
        <taxon>Gnathifera</taxon>
        <taxon>Rotifera</taxon>
        <taxon>Eurotatoria</taxon>
        <taxon>Monogononta</taxon>
        <taxon>Pseudotrocha</taxon>
        <taxon>Ploima</taxon>
        <taxon>Brachionidae</taxon>
        <taxon>Brachionus</taxon>
    </lineage>
</organism>
<gene>
    <name evidence="10" type="ORF">OXX778_LOCUS3030</name>
</gene>
<dbReference type="InterPro" id="IPR013201">
    <property type="entry name" value="Prot_inhib_I29"/>
</dbReference>
<proteinExistence type="inferred from homology"/>
<evidence type="ECO:0000313" key="10">
    <source>
        <dbReference type="EMBL" id="CAF0734163.1"/>
    </source>
</evidence>
<dbReference type="Pfam" id="PF00112">
    <property type="entry name" value="Peptidase_C1"/>
    <property type="match status" value="1"/>
</dbReference>
<dbReference type="PRINTS" id="PR00705">
    <property type="entry name" value="PAPAIN"/>
</dbReference>
<keyword evidence="3" id="KW-0378">Hydrolase</keyword>
<dbReference type="SUPFAM" id="SSF54001">
    <property type="entry name" value="Cysteine proteinases"/>
    <property type="match status" value="1"/>
</dbReference>
<dbReference type="InterPro" id="IPR025661">
    <property type="entry name" value="Pept_asp_AS"/>
</dbReference>
<comment type="similarity">
    <text evidence="1">Belongs to the peptidase C1 family.</text>
</comment>
<evidence type="ECO:0000256" key="4">
    <source>
        <dbReference type="ARBA" id="ARBA00022807"/>
    </source>
</evidence>
<dbReference type="InterPro" id="IPR000668">
    <property type="entry name" value="Peptidase_C1A_C"/>
</dbReference>
<evidence type="ECO:0000259" key="9">
    <source>
        <dbReference type="SMART" id="SM00848"/>
    </source>
</evidence>
<dbReference type="Pfam" id="PF08246">
    <property type="entry name" value="Inhibitor_I29"/>
    <property type="match status" value="1"/>
</dbReference>
<evidence type="ECO:0000313" key="11">
    <source>
        <dbReference type="Proteomes" id="UP000663879"/>
    </source>
</evidence>
<evidence type="ECO:0000259" key="8">
    <source>
        <dbReference type="SMART" id="SM00645"/>
    </source>
</evidence>
<dbReference type="FunFam" id="3.90.70.10:FF:000006">
    <property type="entry name" value="Cathepsin S"/>
    <property type="match status" value="1"/>
</dbReference>
<evidence type="ECO:0000256" key="1">
    <source>
        <dbReference type="ARBA" id="ARBA00008455"/>
    </source>
</evidence>
<dbReference type="SMART" id="SM00645">
    <property type="entry name" value="Pept_C1"/>
    <property type="match status" value="1"/>
</dbReference>
<evidence type="ECO:0000256" key="7">
    <source>
        <dbReference type="SAM" id="SignalP"/>
    </source>
</evidence>
<dbReference type="InterPro" id="IPR039417">
    <property type="entry name" value="Peptidase_C1A_papain-like"/>
</dbReference>
<keyword evidence="4" id="KW-0788">Thiol protease</keyword>
<evidence type="ECO:0008006" key="12">
    <source>
        <dbReference type="Google" id="ProtNLM"/>
    </source>
</evidence>
<evidence type="ECO:0000256" key="2">
    <source>
        <dbReference type="ARBA" id="ARBA00022670"/>
    </source>
</evidence>
<dbReference type="InterPro" id="IPR038765">
    <property type="entry name" value="Papain-like_cys_pep_sf"/>
</dbReference>
<keyword evidence="6" id="KW-1015">Disulfide bond</keyword>
<dbReference type="PROSITE" id="PS00139">
    <property type="entry name" value="THIOL_PROTEASE_CYS"/>
    <property type="match status" value="1"/>
</dbReference>
<dbReference type="CDD" id="cd02248">
    <property type="entry name" value="Peptidase_C1A"/>
    <property type="match status" value="1"/>
</dbReference>
<dbReference type="GO" id="GO:0008234">
    <property type="term" value="F:cysteine-type peptidase activity"/>
    <property type="evidence" value="ECO:0007669"/>
    <property type="project" value="UniProtKB-KW"/>
</dbReference>
<keyword evidence="5" id="KW-0865">Zymogen</keyword>
<dbReference type="Gene3D" id="3.90.70.10">
    <property type="entry name" value="Cysteine proteinases"/>
    <property type="match status" value="1"/>
</dbReference>
<dbReference type="InterPro" id="IPR013128">
    <property type="entry name" value="Peptidase_C1A"/>
</dbReference>
<keyword evidence="7" id="KW-0732">Signal</keyword>
<dbReference type="PANTHER" id="PTHR12411">
    <property type="entry name" value="CYSTEINE PROTEASE FAMILY C1-RELATED"/>
    <property type="match status" value="1"/>
</dbReference>
<dbReference type="PROSITE" id="PS00639">
    <property type="entry name" value="THIOL_PROTEASE_HIS"/>
    <property type="match status" value="1"/>
</dbReference>
<dbReference type="PROSITE" id="PS00640">
    <property type="entry name" value="THIOL_PROTEASE_ASN"/>
    <property type="match status" value="1"/>
</dbReference>
<dbReference type="InterPro" id="IPR000169">
    <property type="entry name" value="Pept_cys_AS"/>
</dbReference>
<evidence type="ECO:0000256" key="5">
    <source>
        <dbReference type="ARBA" id="ARBA00023145"/>
    </source>
</evidence>
<dbReference type="AlphaFoldDB" id="A0A813N3I0"/>
<feature type="domain" description="Peptidase C1A papain C-terminal" evidence="8">
    <location>
        <begin position="114"/>
        <end position="329"/>
    </location>
</feature>
<name>A0A813N3I0_9BILA</name>